<sequence length="500" mass="54221">MDLTVQAGGSLPDLYIAKAEWGQTVVKENLRLVEGKEALLRVYLLADRSGVSGTLSGAVYQGSTFRGNLSFTCPSPLPTSVNPSSLSYSCNATLPASWVAPGLRVVLTADPNNQVAEANENNNTLTLTPQVGAGTVLYLTAVPVIHQGTQAQVPPFAEVVRKIWPLKEVSYTTRAPYTTQVTLSSNDGNTWGQLLDELRILRQTDGSNRYYYGFVRVNYTSGIAGIGYVGYPVAVGWDYTNSAPAVMAHELGHNFGRQHTPCGVTGDPNYPYPSGSIGTWGYDLTKGELKDPSQYKDLMSYCSPLWISDYTYEGAQSFLESTPPQPQSLSFGEYVLLSGRIEGDLVRLYPPVYYTGYPAEVKPGEYRLEADTEKGSVTLSFAPMEDSEGGLSFQVSLPAAPRSLRVYRGSALLLERQATLAPQAVPEAELKEEGGKVVLTWQGAPYASLAHVAPDGTRTTLGLWHTGGRSEFSTEGLPPGGWFEVQLSDGVSLEVRRFPR</sequence>
<comment type="caution">
    <text evidence="1">The sequence shown here is derived from an EMBL/GenBank/DDBJ whole genome shotgun (WGS) entry which is preliminary data.</text>
</comment>
<dbReference type="Proteomes" id="UP000030364">
    <property type="component" value="Unassembled WGS sequence"/>
</dbReference>
<gene>
    <name evidence="1" type="ORF">THFILI_11535</name>
</gene>
<proteinExistence type="predicted"/>
<dbReference type="GO" id="GO:0008237">
    <property type="term" value="F:metallopeptidase activity"/>
    <property type="evidence" value="ECO:0007669"/>
    <property type="project" value="InterPro"/>
</dbReference>
<dbReference type="InterPro" id="IPR013783">
    <property type="entry name" value="Ig-like_fold"/>
</dbReference>
<dbReference type="SUPFAM" id="SSF55486">
    <property type="entry name" value="Metalloproteases ('zincins'), catalytic domain"/>
    <property type="match status" value="1"/>
</dbReference>
<name>A0A0D6XC52_THEFI</name>
<dbReference type="EMBL" id="JPSL02000040">
    <property type="protein sequence ID" value="KIX84463.1"/>
    <property type="molecule type" value="Genomic_DNA"/>
</dbReference>
<dbReference type="Gene3D" id="2.60.40.10">
    <property type="entry name" value="Immunoglobulins"/>
    <property type="match status" value="1"/>
</dbReference>
<dbReference type="Pfam" id="PF10462">
    <property type="entry name" value="Peptidase_M66"/>
    <property type="match status" value="1"/>
</dbReference>
<protein>
    <submittedName>
        <fullName evidence="1">Peptidase M66</fullName>
    </submittedName>
</protein>
<reference evidence="1 2" key="1">
    <citation type="journal article" date="2015" name="Genome Announc.">
        <title>Draft Genome Sequence of the Thermophile Thermus filiformis ATCC 43280, Producer of Carotenoid-(Di)glucoside-Branched Fatty Acid (Di)esters and Source of Hyperthermostable Enzymes of Biotechnological Interest.</title>
        <authorList>
            <person name="Mandelli F."/>
            <person name="Oliveira Ramires B."/>
            <person name="Couger M.B."/>
            <person name="Paixao D.A."/>
            <person name="Camilo C.M."/>
            <person name="Polikarpov I."/>
            <person name="Prade R."/>
            <person name="Riano-Pachon D.M."/>
            <person name="Squina F.M."/>
        </authorList>
    </citation>
    <scope>NUCLEOTIDE SEQUENCE [LARGE SCALE GENOMIC DNA]</scope>
    <source>
        <strain evidence="1 2">ATCC 43280</strain>
    </source>
</reference>
<evidence type="ECO:0000313" key="2">
    <source>
        <dbReference type="Proteomes" id="UP000030364"/>
    </source>
</evidence>
<accession>A0A0D6XC52</accession>
<keyword evidence="2" id="KW-1185">Reference proteome</keyword>
<dbReference type="AlphaFoldDB" id="A0A0D6XC52"/>
<organism evidence="1 2">
    <name type="scientific">Thermus filiformis</name>
    <dbReference type="NCBI Taxonomy" id="276"/>
    <lineage>
        <taxon>Bacteria</taxon>
        <taxon>Thermotogati</taxon>
        <taxon>Deinococcota</taxon>
        <taxon>Deinococci</taxon>
        <taxon>Thermales</taxon>
        <taxon>Thermaceae</taxon>
        <taxon>Thermus</taxon>
    </lineage>
</organism>
<evidence type="ECO:0000313" key="1">
    <source>
        <dbReference type="EMBL" id="KIX84463.1"/>
    </source>
</evidence>
<dbReference type="InterPro" id="IPR024079">
    <property type="entry name" value="MetalloPept_cat_dom_sf"/>
</dbReference>
<dbReference type="STRING" id="276.THFILI_11535"/>
<dbReference type="Gene3D" id="3.40.390.10">
    <property type="entry name" value="Collagenase (Catalytic Domain)"/>
    <property type="match status" value="1"/>
</dbReference>